<dbReference type="SUPFAM" id="SSF51338">
    <property type="entry name" value="Composite domain of metallo-dependent hydrolases"/>
    <property type="match status" value="1"/>
</dbReference>
<dbReference type="PANTHER" id="PTHR43135">
    <property type="entry name" value="ALPHA-D-RIBOSE 1-METHYLPHOSPHONATE 5-TRIPHOSPHATE DIPHOSPHATASE"/>
    <property type="match status" value="1"/>
</dbReference>
<accession>A0A432WJ30</accession>
<reference evidence="3 4" key="1">
    <citation type="journal article" date="2011" name="Front. Microbiol.">
        <title>Genomic signatures of strain selection and enhancement in Bacillus atrophaeus var. globigii, a historical biowarfare simulant.</title>
        <authorList>
            <person name="Gibbons H.S."/>
            <person name="Broomall S.M."/>
            <person name="McNew L.A."/>
            <person name="Daligault H."/>
            <person name="Chapman C."/>
            <person name="Bruce D."/>
            <person name="Karavis M."/>
            <person name="Krepps M."/>
            <person name="McGregor P.A."/>
            <person name="Hong C."/>
            <person name="Park K.H."/>
            <person name="Akmal A."/>
            <person name="Feldman A."/>
            <person name="Lin J.S."/>
            <person name="Chang W.E."/>
            <person name="Higgs B.W."/>
            <person name="Demirev P."/>
            <person name="Lindquist J."/>
            <person name="Liem A."/>
            <person name="Fochler E."/>
            <person name="Read T.D."/>
            <person name="Tapia R."/>
            <person name="Johnson S."/>
            <person name="Bishop-Lilly K.A."/>
            <person name="Detter C."/>
            <person name="Han C."/>
            <person name="Sozhamannan S."/>
            <person name="Rosenzweig C.N."/>
            <person name="Skowronski E.W."/>
        </authorList>
    </citation>
    <scope>NUCLEOTIDE SEQUENCE [LARGE SCALE GENOMIC DNA]</scope>
    <source>
        <strain evidence="3 4">Y4G10-17</strain>
    </source>
</reference>
<dbReference type="Pfam" id="PF01979">
    <property type="entry name" value="Amidohydro_1"/>
    <property type="match status" value="1"/>
</dbReference>
<dbReference type="RefSeq" id="WP_126798274.1">
    <property type="nucleotide sequence ID" value="NZ_PIPO01000002.1"/>
</dbReference>
<feature type="signal peptide" evidence="1">
    <location>
        <begin position="1"/>
        <end position="27"/>
    </location>
</feature>
<organism evidence="3 4">
    <name type="scientific">Aliidiomarina soli</name>
    <dbReference type="NCBI Taxonomy" id="1928574"/>
    <lineage>
        <taxon>Bacteria</taxon>
        <taxon>Pseudomonadati</taxon>
        <taxon>Pseudomonadota</taxon>
        <taxon>Gammaproteobacteria</taxon>
        <taxon>Alteromonadales</taxon>
        <taxon>Idiomarinaceae</taxon>
        <taxon>Aliidiomarina</taxon>
    </lineage>
</organism>
<evidence type="ECO:0000259" key="2">
    <source>
        <dbReference type="Pfam" id="PF01979"/>
    </source>
</evidence>
<feature type="domain" description="Amidohydrolase-related" evidence="2">
    <location>
        <begin position="82"/>
        <end position="427"/>
    </location>
</feature>
<keyword evidence="3" id="KW-0378">Hydrolase</keyword>
<evidence type="ECO:0000256" key="1">
    <source>
        <dbReference type="SAM" id="SignalP"/>
    </source>
</evidence>
<name>A0A432WJ30_9GAMM</name>
<dbReference type="Proteomes" id="UP000287823">
    <property type="component" value="Unassembled WGS sequence"/>
</dbReference>
<dbReference type="Gene3D" id="2.30.40.10">
    <property type="entry name" value="Urease, subunit C, domain 1"/>
    <property type="match status" value="1"/>
</dbReference>
<dbReference type="GO" id="GO:0016810">
    <property type="term" value="F:hydrolase activity, acting on carbon-nitrogen (but not peptide) bonds"/>
    <property type="evidence" value="ECO:0007669"/>
    <property type="project" value="InterPro"/>
</dbReference>
<gene>
    <name evidence="3" type="ORF">CWE14_04380</name>
</gene>
<dbReference type="InterPro" id="IPR011059">
    <property type="entry name" value="Metal-dep_hydrolase_composite"/>
</dbReference>
<dbReference type="InterPro" id="IPR032466">
    <property type="entry name" value="Metal_Hydrolase"/>
</dbReference>
<keyword evidence="4" id="KW-1185">Reference proteome</keyword>
<dbReference type="SUPFAM" id="SSF51556">
    <property type="entry name" value="Metallo-dependent hydrolases"/>
    <property type="match status" value="1"/>
</dbReference>
<keyword evidence="1" id="KW-0732">Signal</keyword>
<dbReference type="PANTHER" id="PTHR43135:SF3">
    <property type="entry name" value="ALPHA-D-RIBOSE 1-METHYLPHOSPHONATE 5-TRIPHOSPHATE DIPHOSPHATASE"/>
    <property type="match status" value="1"/>
</dbReference>
<dbReference type="Gene3D" id="3.20.20.140">
    <property type="entry name" value="Metal-dependent hydrolases"/>
    <property type="match status" value="1"/>
</dbReference>
<evidence type="ECO:0000313" key="4">
    <source>
        <dbReference type="Proteomes" id="UP000287823"/>
    </source>
</evidence>
<sequence length="447" mass="49502">MLKQTLRTVFKYFGGACLLVVAAHAEAQNIVFTNVHVVPMDEEQVLRDHAVVISDDRITSVLPMDEFQPPHDATLIDGEGRYLLPGLSEMHGHVPPRQSEQFPQRYLDDTLFLYLAGGVTTVRGMLGHDDQLQLKDEVASGVRLGPTLYLAGPSFNGNSVQSPEHARQMVQQHSEAGWDLLKVHPGLELEEFTALAEEAERLGMAFAGHIPQSVPLDRAMELGIRTIDHLDGYLEFIDALDRVASDEELRSLAELTKQSGVGVVPTQALWATLIGAADTEQLSQYDEIRYMPQSVVNGWQRYLDNAAESRYYSGDNAAVHQQNRQRLLQILHQEGVEILMGTDAPQVYSVPGLGLKHELAMMEAAGLTPYEVLRTGTVAVGQYFQDKDTFGQIRPGHRADLLLLADNPLVDLSTLSHPEGVLVRGRWLNRDELDQGLAEIEAAYQGD</sequence>
<comment type="caution">
    <text evidence="3">The sequence shown here is derived from an EMBL/GenBank/DDBJ whole genome shotgun (WGS) entry which is preliminary data.</text>
</comment>
<evidence type="ECO:0000313" key="3">
    <source>
        <dbReference type="EMBL" id="RUO33707.1"/>
    </source>
</evidence>
<protein>
    <submittedName>
        <fullName evidence="3">Amidohydrolase</fullName>
    </submittedName>
</protein>
<dbReference type="EMBL" id="PIPO01000002">
    <property type="protein sequence ID" value="RUO33707.1"/>
    <property type="molecule type" value="Genomic_DNA"/>
</dbReference>
<dbReference type="AlphaFoldDB" id="A0A432WJ30"/>
<dbReference type="InterPro" id="IPR051781">
    <property type="entry name" value="Metallo-dep_Hydrolase"/>
</dbReference>
<proteinExistence type="predicted"/>
<feature type="chain" id="PRO_5019366877" evidence="1">
    <location>
        <begin position="28"/>
        <end position="447"/>
    </location>
</feature>
<dbReference type="InterPro" id="IPR006680">
    <property type="entry name" value="Amidohydro-rel"/>
</dbReference>